<evidence type="ECO:0008006" key="12">
    <source>
        <dbReference type="Google" id="ProtNLM"/>
    </source>
</evidence>
<comment type="caution">
    <text evidence="10">The sequence shown here is derived from an EMBL/GenBank/DDBJ whole genome shotgun (WGS) entry which is preliminary data.</text>
</comment>
<dbReference type="GO" id="GO:0016020">
    <property type="term" value="C:membrane"/>
    <property type="evidence" value="ECO:0007669"/>
    <property type="project" value="UniProtKB-SubCell"/>
</dbReference>
<dbReference type="GO" id="GO:0016413">
    <property type="term" value="F:O-acetyltransferase activity"/>
    <property type="evidence" value="ECO:0007669"/>
    <property type="project" value="InterPro"/>
</dbReference>
<evidence type="ECO:0000313" key="11">
    <source>
        <dbReference type="Proteomes" id="UP000655225"/>
    </source>
</evidence>
<evidence type="ECO:0000256" key="2">
    <source>
        <dbReference type="ARBA" id="ARBA00007727"/>
    </source>
</evidence>
<evidence type="ECO:0000313" key="10">
    <source>
        <dbReference type="EMBL" id="KAF8388052.1"/>
    </source>
</evidence>
<name>A0A835D4V8_TETSI</name>
<evidence type="ECO:0000259" key="9">
    <source>
        <dbReference type="Pfam" id="PF14416"/>
    </source>
</evidence>
<evidence type="ECO:0000259" key="8">
    <source>
        <dbReference type="Pfam" id="PF13839"/>
    </source>
</evidence>
<gene>
    <name evidence="10" type="ORF">HHK36_026718</name>
</gene>
<reference evidence="10 11" key="1">
    <citation type="submission" date="2020-04" db="EMBL/GenBank/DDBJ databases">
        <title>Plant Genome Project.</title>
        <authorList>
            <person name="Zhang R.-G."/>
        </authorList>
    </citation>
    <scope>NUCLEOTIDE SEQUENCE [LARGE SCALE GENOMIC DNA]</scope>
    <source>
        <strain evidence="10">YNK0</strain>
        <tissue evidence="10">Leaf</tissue>
    </source>
</reference>
<dbReference type="Proteomes" id="UP000655225">
    <property type="component" value="Unassembled WGS sequence"/>
</dbReference>
<accession>A0A835D4V8</accession>
<dbReference type="PANTHER" id="PTHR32285">
    <property type="entry name" value="PROTEIN TRICHOME BIREFRINGENCE-LIKE 9-RELATED"/>
    <property type="match status" value="1"/>
</dbReference>
<dbReference type="InterPro" id="IPR025846">
    <property type="entry name" value="TBL_N"/>
</dbReference>
<evidence type="ECO:0000256" key="7">
    <source>
        <dbReference type="SAM" id="Phobius"/>
    </source>
</evidence>
<evidence type="ECO:0000256" key="5">
    <source>
        <dbReference type="ARBA" id="ARBA00022989"/>
    </source>
</evidence>
<dbReference type="PANTHER" id="PTHR32285:SF213">
    <property type="entry name" value="PROTEIN TRICHOME BIREFRINGENCE-LIKE 11"/>
    <property type="match status" value="1"/>
</dbReference>
<dbReference type="InterPro" id="IPR026057">
    <property type="entry name" value="TBL_C"/>
</dbReference>
<feature type="domain" description="Trichome birefringence-like C-terminal" evidence="8">
    <location>
        <begin position="144"/>
        <end position="433"/>
    </location>
</feature>
<proteinExistence type="inferred from homology"/>
<dbReference type="AlphaFoldDB" id="A0A835D4V8"/>
<keyword evidence="4" id="KW-0735">Signal-anchor</keyword>
<dbReference type="Pfam" id="PF13839">
    <property type="entry name" value="PC-Esterase"/>
    <property type="match status" value="1"/>
</dbReference>
<comment type="similarity">
    <text evidence="2">Belongs to the PC-esterase family. TBL subfamily.</text>
</comment>
<keyword evidence="11" id="KW-1185">Reference proteome</keyword>
<feature type="domain" description="Trichome birefringence-like N-terminal" evidence="9">
    <location>
        <begin position="91"/>
        <end position="143"/>
    </location>
</feature>
<keyword evidence="5 7" id="KW-1133">Transmembrane helix</keyword>
<keyword evidence="6 7" id="KW-0472">Membrane</keyword>
<dbReference type="Pfam" id="PF14416">
    <property type="entry name" value="PMR5N"/>
    <property type="match status" value="1"/>
</dbReference>
<sequence length="454" mass="52774">MIKKPSIPDPETVPYSEFLNKFKRLKPLEPSLRILRFFFVTICLICCFFYLDYRAATRGLRVRGQSDSERFEWLGINGSSGDGRVGFLGEGCDLFEGDWVWDEKYPLYQSKDCRFLDEGFRCSENGRPDNLYTKWRWQPKDCNLPRFDARMMLEKLRNRRLVFVGDSIGRNQWESLLCMLSSAIPHKDSIYEMNGSPITKHTGFLVFKFRDFNCTVEYYKAPFLVLQSRAPAESPKKVKMTLKLDQMDWSSVQWRDADVLVFNTGHWWNYEKTIRWGCYFQEGREVKMNMSVESAYRRSIETVVNWIGSEVNTSKTQVFFRTYAPIHFRGGDWRTGGSCHVETMPDLGSSPVSSQKWPHFKLANDVLSERSNKSQVIGLDVLNVTIMTSRRKDGHSSVYYLGPKIGPAPRYRQDCSHWCLPGVPDTWNELLYTLILKREASHTQNSTTPSQVQA</sequence>
<evidence type="ECO:0000256" key="4">
    <source>
        <dbReference type="ARBA" id="ARBA00022968"/>
    </source>
</evidence>
<keyword evidence="3 7" id="KW-0812">Transmembrane</keyword>
<dbReference type="InterPro" id="IPR029962">
    <property type="entry name" value="TBL"/>
</dbReference>
<dbReference type="OMA" id="WIHTEVD"/>
<comment type="subcellular location">
    <subcellularLocation>
        <location evidence="1">Membrane</location>
        <topology evidence="1">Single-pass membrane protein</topology>
    </subcellularLocation>
</comment>
<organism evidence="10 11">
    <name type="scientific">Tetracentron sinense</name>
    <name type="common">Spur-leaf</name>
    <dbReference type="NCBI Taxonomy" id="13715"/>
    <lineage>
        <taxon>Eukaryota</taxon>
        <taxon>Viridiplantae</taxon>
        <taxon>Streptophyta</taxon>
        <taxon>Embryophyta</taxon>
        <taxon>Tracheophyta</taxon>
        <taxon>Spermatophyta</taxon>
        <taxon>Magnoliopsida</taxon>
        <taxon>Trochodendrales</taxon>
        <taxon>Trochodendraceae</taxon>
        <taxon>Tetracentron</taxon>
    </lineage>
</organism>
<evidence type="ECO:0000256" key="1">
    <source>
        <dbReference type="ARBA" id="ARBA00004167"/>
    </source>
</evidence>
<dbReference type="GO" id="GO:0005794">
    <property type="term" value="C:Golgi apparatus"/>
    <property type="evidence" value="ECO:0007669"/>
    <property type="project" value="TreeGrafter"/>
</dbReference>
<evidence type="ECO:0000256" key="6">
    <source>
        <dbReference type="ARBA" id="ARBA00023136"/>
    </source>
</evidence>
<dbReference type="EMBL" id="JABCRI010000020">
    <property type="protein sequence ID" value="KAF8388052.1"/>
    <property type="molecule type" value="Genomic_DNA"/>
</dbReference>
<feature type="transmembrane region" description="Helical" evidence="7">
    <location>
        <begin position="34"/>
        <end position="53"/>
    </location>
</feature>
<dbReference type="OrthoDB" id="630188at2759"/>
<evidence type="ECO:0000256" key="3">
    <source>
        <dbReference type="ARBA" id="ARBA00022692"/>
    </source>
</evidence>
<protein>
    <recommendedName>
        <fullName evidence="12">Trichome birefringence-like N-terminal domain-containing protein</fullName>
    </recommendedName>
</protein>